<dbReference type="Gene3D" id="3.30.9.10">
    <property type="entry name" value="D-Amino Acid Oxidase, subunit A, domain 2"/>
    <property type="match status" value="1"/>
</dbReference>
<dbReference type="AlphaFoldDB" id="T1AI41"/>
<dbReference type="InterPro" id="IPR036188">
    <property type="entry name" value="FAD/NAD-bd_sf"/>
</dbReference>
<dbReference type="InterPro" id="IPR006231">
    <property type="entry name" value="MQO"/>
</dbReference>
<dbReference type="PANTHER" id="PTHR43104:SF2">
    <property type="entry name" value="L-2-HYDROXYGLUTARATE DEHYDROGENASE, MITOCHONDRIAL"/>
    <property type="match status" value="1"/>
</dbReference>
<keyword evidence="6" id="KW-0560">Oxidoreductase</keyword>
<comment type="cofactor">
    <cofactor evidence="1">
        <name>FAD</name>
        <dbReference type="ChEBI" id="CHEBI:57692"/>
    </cofactor>
</comment>
<reference evidence="7" key="1">
    <citation type="submission" date="2013-08" db="EMBL/GenBank/DDBJ databases">
        <authorList>
            <person name="Mendez C."/>
            <person name="Richter M."/>
            <person name="Ferrer M."/>
            <person name="Sanchez J."/>
        </authorList>
    </citation>
    <scope>NUCLEOTIDE SEQUENCE</scope>
</reference>
<sequence>MLEKFDSFAALNSNSINNAQTLHFGDIETNYSLEKSRETKEEAEIVLKYLSMLPRKEYDSITKKCGKMVLGVGEEEIRKLDKIYDSGLKHIFPGLRKIGPNEIAKLEPNVMKKRAMDEKVQALKSDNGQMMNFRNLTYSFVKRAKLASKGRVSIKLNTKVT</sequence>
<dbReference type="GO" id="GO:0005737">
    <property type="term" value="C:cytoplasm"/>
    <property type="evidence" value="ECO:0007669"/>
    <property type="project" value="TreeGrafter"/>
</dbReference>
<evidence type="ECO:0000256" key="2">
    <source>
        <dbReference type="ARBA" id="ARBA00005163"/>
    </source>
</evidence>
<evidence type="ECO:0000256" key="1">
    <source>
        <dbReference type="ARBA" id="ARBA00001974"/>
    </source>
</evidence>
<comment type="pathway">
    <text evidence="2">Carbohydrate metabolism; tricarboxylic acid cycle.</text>
</comment>
<dbReference type="GO" id="GO:0047545">
    <property type="term" value="F:(S)-2-hydroxyglutarate dehydrogenase activity"/>
    <property type="evidence" value="ECO:0007669"/>
    <property type="project" value="TreeGrafter"/>
</dbReference>
<name>T1AI41_9ZZZZ</name>
<organism evidence="7">
    <name type="scientific">mine drainage metagenome</name>
    <dbReference type="NCBI Taxonomy" id="410659"/>
    <lineage>
        <taxon>unclassified sequences</taxon>
        <taxon>metagenomes</taxon>
        <taxon>ecological metagenomes</taxon>
    </lineage>
</organism>
<dbReference type="EMBL" id="AUZZ01003738">
    <property type="protein sequence ID" value="EQD56178.1"/>
    <property type="molecule type" value="Genomic_DNA"/>
</dbReference>
<evidence type="ECO:0000313" key="7">
    <source>
        <dbReference type="EMBL" id="EQD56178.1"/>
    </source>
</evidence>
<evidence type="ECO:0000256" key="3">
    <source>
        <dbReference type="ARBA" id="ARBA00022532"/>
    </source>
</evidence>
<dbReference type="PANTHER" id="PTHR43104">
    <property type="entry name" value="L-2-HYDROXYGLUTARATE DEHYDROGENASE, MITOCHONDRIAL"/>
    <property type="match status" value="1"/>
</dbReference>
<keyword evidence="3" id="KW-0816">Tricarboxylic acid cycle</keyword>
<reference evidence="7" key="2">
    <citation type="journal article" date="2014" name="ISME J.">
        <title>Microbial stratification in low pH oxic and suboxic macroscopic growths along an acid mine drainage.</title>
        <authorList>
            <person name="Mendez-Garcia C."/>
            <person name="Mesa V."/>
            <person name="Sprenger R.R."/>
            <person name="Richter M."/>
            <person name="Diez M.S."/>
            <person name="Solano J."/>
            <person name="Bargiela R."/>
            <person name="Golyshina O.V."/>
            <person name="Manteca A."/>
            <person name="Ramos J.L."/>
            <person name="Gallego J.R."/>
            <person name="Llorente I."/>
            <person name="Martins Dos Santos V.A."/>
            <person name="Jensen O.N."/>
            <person name="Pelaez A.I."/>
            <person name="Sanchez J."/>
            <person name="Ferrer M."/>
        </authorList>
    </citation>
    <scope>NUCLEOTIDE SEQUENCE</scope>
</reference>
<feature type="non-terminal residue" evidence="7">
    <location>
        <position position="161"/>
    </location>
</feature>
<keyword evidence="5" id="KW-0274">FAD</keyword>
<evidence type="ECO:0000256" key="6">
    <source>
        <dbReference type="ARBA" id="ARBA00023002"/>
    </source>
</evidence>
<dbReference type="Gene3D" id="3.50.50.60">
    <property type="entry name" value="FAD/NAD(P)-binding domain"/>
    <property type="match status" value="1"/>
</dbReference>
<keyword evidence="4" id="KW-0285">Flavoprotein</keyword>
<comment type="caution">
    <text evidence="7">The sequence shown here is derived from an EMBL/GenBank/DDBJ whole genome shotgun (WGS) entry which is preliminary data.</text>
</comment>
<dbReference type="GO" id="GO:0006099">
    <property type="term" value="P:tricarboxylic acid cycle"/>
    <property type="evidence" value="ECO:0007669"/>
    <property type="project" value="UniProtKB-UniPathway"/>
</dbReference>
<proteinExistence type="predicted"/>
<dbReference type="UniPathway" id="UPA00223"/>
<evidence type="ECO:0000256" key="4">
    <source>
        <dbReference type="ARBA" id="ARBA00022630"/>
    </source>
</evidence>
<accession>T1AI41</accession>
<protein>
    <submittedName>
        <fullName evidence="7">FAD dependent oxidoreductase</fullName>
    </submittedName>
</protein>
<dbReference type="GO" id="GO:0008924">
    <property type="term" value="F:L-malate dehydrogenase (quinone) activity"/>
    <property type="evidence" value="ECO:0007669"/>
    <property type="project" value="InterPro"/>
</dbReference>
<dbReference type="Pfam" id="PF06039">
    <property type="entry name" value="Mqo"/>
    <property type="match status" value="1"/>
</dbReference>
<evidence type="ECO:0000256" key="5">
    <source>
        <dbReference type="ARBA" id="ARBA00022827"/>
    </source>
</evidence>
<gene>
    <name evidence="7" type="ORF">B2A_05380</name>
</gene>